<dbReference type="Proteomes" id="UP000308092">
    <property type="component" value="Unassembled WGS sequence"/>
</dbReference>
<dbReference type="VEuPathDB" id="FungiDB:EYZ11_013142"/>
<gene>
    <name evidence="1" type="ORF">EYZ11_013142</name>
</gene>
<sequence length="65" mass="7487">MDYLYPDNLSTWDITAQMWESTILKKFGVQEVTDGPIVPNLDRLLSTSVTIWKTCLRRPFSLPPS</sequence>
<keyword evidence="2" id="KW-1185">Reference proteome</keyword>
<dbReference type="EMBL" id="SOSA01001227">
    <property type="protein sequence ID" value="THC87411.1"/>
    <property type="molecule type" value="Genomic_DNA"/>
</dbReference>
<organism evidence="1 2">
    <name type="scientific">Aspergillus tanneri</name>
    <dbReference type="NCBI Taxonomy" id="1220188"/>
    <lineage>
        <taxon>Eukaryota</taxon>
        <taxon>Fungi</taxon>
        <taxon>Dikarya</taxon>
        <taxon>Ascomycota</taxon>
        <taxon>Pezizomycotina</taxon>
        <taxon>Eurotiomycetes</taxon>
        <taxon>Eurotiomycetidae</taxon>
        <taxon>Eurotiales</taxon>
        <taxon>Aspergillaceae</taxon>
        <taxon>Aspergillus</taxon>
        <taxon>Aspergillus subgen. Circumdati</taxon>
    </lineage>
</organism>
<name>A0A4S3J3U9_9EURO</name>
<protein>
    <submittedName>
        <fullName evidence="1">Uncharacterized protein</fullName>
    </submittedName>
</protein>
<reference evidence="1 2" key="1">
    <citation type="submission" date="2019-03" db="EMBL/GenBank/DDBJ databases">
        <title>The genome sequence of a newly discovered highly antifungal drug resistant Aspergillus species, Aspergillus tanneri NIH 1004.</title>
        <authorList>
            <person name="Mounaud S."/>
            <person name="Singh I."/>
            <person name="Joardar V."/>
            <person name="Pakala S."/>
            <person name="Pakala S."/>
            <person name="Venepally P."/>
            <person name="Hoover J."/>
            <person name="Nierman W."/>
            <person name="Chung J."/>
            <person name="Losada L."/>
        </authorList>
    </citation>
    <scope>NUCLEOTIDE SEQUENCE [LARGE SCALE GENOMIC DNA]</scope>
    <source>
        <strain evidence="1 2">NIH1004</strain>
    </source>
</reference>
<proteinExistence type="predicted"/>
<evidence type="ECO:0000313" key="1">
    <source>
        <dbReference type="EMBL" id="THC87411.1"/>
    </source>
</evidence>
<evidence type="ECO:0000313" key="2">
    <source>
        <dbReference type="Proteomes" id="UP000308092"/>
    </source>
</evidence>
<dbReference type="AlphaFoldDB" id="A0A4S3J3U9"/>
<comment type="caution">
    <text evidence="1">The sequence shown here is derived from an EMBL/GenBank/DDBJ whole genome shotgun (WGS) entry which is preliminary data.</text>
</comment>
<accession>A0A4S3J3U9</accession>